<feature type="compositionally biased region" description="Basic and acidic residues" evidence="1">
    <location>
        <begin position="68"/>
        <end position="78"/>
    </location>
</feature>
<feature type="region of interest" description="Disordered" evidence="1">
    <location>
        <begin position="1"/>
        <end position="43"/>
    </location>
</feature>
<gene>
    <name evidence="2" type="ORF">CROQUDRAFT_660432</name>
</gene>
<reference evidence="2" key="1">
    <citation type="submission" date="2013-11" db="EMBL/GenBank/DDBJ databases">
        <title>Genome sequence of the fusiform rust pathogen reveals effectors for host alternation and coevolution with pine.</title>
        <authorList>
            <consortium name="DOE Joint Genome Institute"/>
            <person name="Smith K."/>
            <person name="Pendleton A."/>
            <person name="Kubisiak T."/>
            <person name="Anderson C."/>
            <person name="Salamov A."/>
            <person name="Aerts A."/>
            <person name="Riley R."/>
            <person name="Clum A."/>
            <person name="Lindquist E."/>
            <person name="Ence D."/>
            <person name="Campbell M."/>
            <person name="Kronenberg Z."/>
            <person name="Feau N."/>
            <person name="Dhillon B."/>
            <person name="Hamelin R."/>
            <person name="Burleigh J."/>
            <person name="Smith J."/>
            <person name="Yandell M."/>
            <person name="Nelson C."/>
            <person name="Grigoriev I."/>
            <person name="Davis J."/>
        </authorList>
    </citation>
    <scope>NUCLEOTIDE SEQUENCE</scope>
    <source>
        <strain evidence="2">G11</strain>
    </source>
</reference>
<name>A0A9P6NDF4_9BASI</name>
<evidence type="ECO:0000313" key="2">
    <source>
        <dbReference type="EMBL" id="KAG0144074.1"/>
    </source>
</evidence>
<comment type="caution">
    <text evidence="2">The sequence shown here is derived from an EMBL/GenBank/DDBJ whole genome shotgun (WGS) entry which is preliminary data.</text>
</comment>
<feature type="compositionally biased region" description="Polar residues" evidence="1">
    <location>
        <begin position="1"/>
        <end position="11"/>
    </location>
</feature>
<evidence type="ECO:0000256" key="1">
    <source>
        <dbReference type="SAM" id="MobiDB-lite"/>
    </source>
</evidence>
<accession>A0A9P6NDF4</accession>
<evidence type="ECO:0000313" key="3">
    <source>
        <dbReference type="Proteomes" id="UP000886653"/>
    </source>
</evidence>
<dbReference type="AlphaFoldDB" id="A0A9P6NDF4"/>
<dbReference type="Proteomes" id="UP000886653">
    <property type="component" value="Unassembled WGS sequence"/>
</dbReference>
<protein>
    <submittedName>
        <fullName evidence="2">Uncharacterized protein</fullName>
    </submittedName>
</protein>
<dbReference type="EMBL" id="MU167303">
    <property type="protein sequence ID" value="KAG0144074.1"/>
    <property type="molecule type" value="Genomic_DNA"/>
</dbReference>
<keyword evidence="3" id="KW-1185">Reference proteome</keyword>
<dbReference type="SUPFAM" id="SSF103657">
    <property type="entry name" value="BAR/IMD domain-like"/>
    <property type="match status" value="1"/>
</dbReference>
<dbReference type="InterPro" id="IPR027267">
    <property type="entry name" value="AH/BAR_dom_sf"/>
</dbReference>
<feature type="region of interest" description="Disordered" evidence="1">
    <location>
        <begin position="68"/>
        <end position="87"/>
    </location>
</feature>
<organism evidence="2 3">
    <name type="scientific">Cronartium quercuum f. sp. fusiforme G11</name>
    <dbReference type="NCBI Taxonomy" id="708437"/>
    <lineage>
        <taxon>Eukaryota</taxon>
        <taxon>Fungi</taxon>
        <taxon>Dikarya</taxon>
        <taxon>Basidiomycota</taxon>
        <taxon>Pucciniomycotina</taxon>
        <taxon>Pucciniomycetes</taxon>
        <taxon>Pucciniales</taxon>
        <taxon>Coleosporiaceae</taxon>
        <taxon>Cronartium</taxon>
    </lineage>
</organism>
<proteinExistence type="predicted"/>
<sequence length="156" mass="17013">MPTDILNSPSAPVSAPEDQSIPTPASLVHEPLNPTSKAAQKTEKAYKKVLLQEAKGEEKKMKMAIKDGKSATKAEQKAAKQANKAKKELEKAVNKEYKLNKKFVAAKASHEKAVLDLEKAKSKAELKSSHHTTQLALRDQKMETVNTLRGRGSVAV</sequence>